<keyword evidence="3" id="KW-1185">Reference proteome</keyword>
<name>A0A839EL93_9HYPH</name>
<evidence type="ECO:0000256" key="1">
    <source>
        <dbReference type="SAM" id="MobiDB-lite"/>
    </source>
</evidence>
<accession>A0A839EL93</accession>
<evidence type="ECO:0000313" key="2">
    <source>
        <dbReference type="EMBL" id="MBA8880821.1"/>
    </source>
</evidence>
<sequence length="122" mass="12947">MQAQVSCAQNSGSETSLMNAMSLRPPQNLGSSLSQSSAPSALDYEIMGEMAASLGRAGEKVEKTLAQLAEANAPDREMFLKAAARAVHAYFIQRELCGLKNHDAAIRDFNIPPAVLVKLGAV</sequence>
<dbReference type="Pfam" id="PF20370">
    <property type="entry name" value="DUF6665"/>
    <property type="match status" value="1"/>
</dbReference>
<evidence type="ECO:0000313" key="3">
    <source>
        <dbReference type="Proteomes" id="UP000549052"/>
    </source>
</evidence>
<organism evidence="2 3">
    <name type="scientific">Phyllobacterium myrsinacearum</name>
    <dbReference type="NCBI Taxonomy" id="28101"/>
    <lineage>
        <taxon>Bacteria</taxon>
        <taxon>Pseudomonadati</taxon>
        <taxon>Pseudomonadota</taxon>
        <taxon>Alphaproteobacteria</taxon>
        <taxon>Hyphomicrobiales</taxon>
        <taxon>Phyllobacteriaceae</taxon>
        <taxon>Phyllobacterium</taxon>
    </lineage>
</organism>
<dbReference type="AlphaFoldDB" id="A0A839EL93"/>
<dbReference type="InterPro" id="IPR046606">
    <property type="entry name" value="DUF6665"/>
</dbReference>
<protein>
    <submittedName>
        <fullName evidence="2">Uncharacterized protein</fullName>
    </submittedName>
</protein>
<dbReference type="EMBL" id="JACGXN010000009">
    <property type="protein sequence ID" value="MBA8880821.1"/>
    <property type="molecule type" value="Genomic_DNA"/>
</dbReference>
<reference evidence="2 3" key="1">
    <citation type="submission" date="2020-07" db="EMBL/GenBank/DDBJ databases">
        <title>Genomic Encyclopedia of Type Strains, Phase IV (KMG-V): Genome sequencing to study the core and pangenomes of soil and plant-associated prokaryotes.</title>
        <authorList>
            <person name="Whitman W."/>
        </authorList>
    </citation>
    <scope>NUCLEOTIDE SEQUENCE [LARGE SCALE GENOMIC DNA]</scope>
    <source>
        <strain evidence="2 3">AN3</strain>
    </source>
</reference>
<feature type="region of interest" description="Disordered" evidence="1">
    <location>
        <begin position="1"/>
        <end position="36"/>
    </location>
</feature>
<feature type="compositionally biased region" description="Low complexity" evidence="1">
    <location>
        <begin position="25"/>
        <end position="36"/>
    </location>
</feature>
<comment type="caution">
    <text evidence="2">The sequence shown here is derived from an EMBL/GenBank/DDBJ whole genome shotgun (WGS) entry which is preliminary data.</text>
</comment>
<dbReference type="RefSeq" id="WP_348643921.1">
    <property type="nucleotide sequence ID" value="NZ_JACGXN010000009.1"/>
</dbReference>
<dbReference type="Proteomes" id="UP000549052">
    <property type="component" value="Unassembled WGS sequence"/>
</dbReference>
<gene>
    <name evidence="2" type="ORF">FHW16_004546</name>
</gene>
<feature type="compositionally biased region" description="Polar residues" evidence="1">
    <location>
        <begin position="1"/>
        <end position="19"/>
    </location>
</feature>
<proteinExistence type="predicted"/>